<dbReference type="Proteomes" id="UP000231503">
    <property type="component" value="Unassembled WGS sequence"/>
</dbReference>
<dbReference type="NCBIfam" id="TIGR00368">
    <property type="entry name" value="YifB family Mg chelatase-like AAA ATPase"/>
    <property type="match status" value="1"/>
</dbReference>
<name>A0A2H0TDI7_9BACT</name>
<keyword evidence="2" id="KW-0547">Nucleotide-binding</keyword>
<keyword evidence="3" id="KW-0067">ATP-binding</keyword>
<evidence type="ECO:0000259" key="4">
    <source>
        <dbReference type="PROSITE" id="PS50051"/>
    </source>
</evidence>
<evidence type="ECO:0000256" key="3">
    <source>
        <dbReference type="ARBA" id="ARBA00022840"/>
    </source>
</evidence>
<gene>
    <name evidence="5" type="ORF">COU47_02545</name>
</gene>
<dbReference type="Pfam" id="PF13541">
    <property type="entry name" value="ChlI"/>
    <property type="match status" value="1"/>
</dbReference>
<evidence type="ECO:0000313" key="5">
    <source>
        <dbReference type="EMBL" id="PIR69612.1"/>
    </source>
</evidence>
<dbReference type="SUPFAM" id="SSF52540">
    <property type="entry name" value="P-loop containing nucleoside triphosphate hydrolases"/>
    <property type="match status" value="1"/>
</dbReference>
<dbReference type="InterPro" id="IPR001208">
    <property type="entry name" value="MCM_dom"/>
</dbReference>
<dbReference type="Gene3D" id="3.40.50.300">
    <property type="entry name" value="P-loop containing nucleotide triphosphate hydrolases"/>
    <property type="match status" value="1"/>
</dbReference>
<dbReference type="InterPro" id="IPR014721">
    <property type="entry name" value="Ribsml_uS5_D2-typ_fold_subgr"/>
</dbReference>
<reference evidence="6" key="1">
    <citation type="submission" date="2017-09" db="EMBL/GenBank/DDBJ databases">
        <title>Depth-based differentiation of microbial function through sediment-hosted aquifers and enrichment of novel symbionts in the deep terrestrial subsurface.</title>
        <authorList>
            <person name="Probst A.J."/>
            <person name="Ladd B."/>
            <person name="Jarett J.K."/>
            <person name="Geller-Mcgrath D.E."/>
            <person name="Sieber C.M.K."/>
            <person name="Emerson J.B."/>
            <person name="Anantharaman K."/>
            <person name="Thomas B.C."/>
            <person name="Malmstrom R."/>
            <person name="Stieglmeier M."/>
            <person name="Klingl A."/>
            <person name="Woyke T."/>
            <person name="Ryan C.M."/>
            <person name="Banfield J.F."/>
        </authorList>
    </citation>
    <scope>NUCLEOTIDE SEQUENCE [LARGE SCALE GENOMIC DNA]</scope>
</reference>
<dbReference type="Pfam" id="PF13335">
    <property type="entry name" value="Mg_chelatase_C"/>
    <property type="match status" value="1"/>
</dbReference>
<protein>
    <submittedName>
        <fullName evidence="5">Magnesium chelatase</fullName>
    </submittedName>
</protein>
<proteinExistence type="inferred from homology"/>
<dbReference type="InterPro" id="IPR027417">
    <property type="entry name" value="P-loop_NTPase"/>
</dbReference>
<organism evidence="5 6">
    <name type="scientific">Candidatus Niyogibacteria bacterium CG10_big_fil_rev_8_21_14_0_10_46_36</name>
    <dbReference type="NCBI Taxonomy" id="1974726"/>
    <lineage>
        <taxon>Bacteria</taxon>
        <taxon>Candidatus Niyogiibacteriota</taxon>
    </lineage>
</organism>
<dbReference type="AlphaFoldDB" id="A0A2H0TDI7"/>
<dbReference type="InterPro" id="IPR000523">
    <property type="entry name" value="Mg_chelatse_chII-like_cat_dom"/>
</dbReference>
<dbReference type="InterPro" id="IPR004482">
    <property type="entry name" value="Mg_chelat-rel"/>
</dbReference>
<comment type="similarity">
    <text evidence="1">Belongs to the Mg-chelatase subunits D/I family. ComM subfamily.</text>
</comment>
<accession>A0A2H0TDI7</accession>
<dbReference type="PANTHER" id="PTHR32039">
    <property type="entry name" value="MAGNESIUM-CHELATASE SUBUNIT CHLI"/>
    <property type="match status" value="1"/>
</dbReference>
<dbReference type="InterPro" id="IPR045006">
    <property type="entry name" value="CHLI-like"/>
</dbReference>
<dbReference type="InterPro" id="IPR003593">
    <property type="entry name" value="AAA+_ATPase"/>
</dbReference>
<evidence type="ECO:0000256" key="1">
    <source>
        <dbReference type="ARBA" id="ARBA00006354"/>
    </source>
</evidence>
<dbReference type="EMBL" id="PFCO01000005">
    <property type="protein sequence ID" value="PIR69612.1"/>
    <property type="molecule type" value="Genomic_DNA"/>
</dbReference>
<dbReference type="Gene3D" id="3.30.230.10">
    <property type="match status" value="1"/>
</dbReference>
<dbReference type="GO" id="GO:0003677">
    <property type="term" value="F:DNA binding"/>
    <property type="evidence" value="ECO:0007669"/>
    <property type="project" value="InterPro"/>
</dbReference>
<dbReference type="PANTHER" id="PTHR32039:SF7">
    <property type="entry name" value="COMPETENCE PROTEIN COMM"/>
    <property type="match status" value="1"/>
</dbReference>
<dbReference type="PRINTS" id="PR00830">
    <property type="entry name" value="ENDOLAPTASE"/>
</dbReference>
<dbReference type="InterPro" id="IPR025158">
    <property type="entry name" value="Mg_chelat-rel_C"/>
</dbReference>
<evidence type="ECO:0000313" key="6">
    <source>
        <dbReference type="Proteomes" id="UP000231503"/>
    </source>
</evidence>
<dbReference type="InterPro" id="IPR020568">
    <property type="entry name" value="Ribosomal_Su5_D2-typ_SF"/>
</dbReference>
<dbReference type="SMART" id="SM00382">
    <property type="entry name" value="AAA"/>
    <property type="match status" value="1"/>
</dbReference>
<comment type="caution">
    <text evidence="5">The sequence shown here is derived from an EMBL/GenBank/DDBJ whole genome shotgun (WGS) entry which is preliminary data.</text>
</comment>
<dbReference type="Pfam" id="PF01078">
    <property type="entry name" value="Mg_chelatase"/>
    <property type="match status" value="1"/>
</dbReference>
<dbReference type="PROSITE" id="PS50051">
    <property type="entry name" value="MCM_2"/>
    <property type="match status" value="1"/>
</dbReference>
<dbReference type="SUPFAM" id="SSF54211">
    <property type="entry name" value="Ribosomal protein S5 domain 2-like"/>
    <property type="match status" value="1"/>
</dbReference>
<evidence type="ECO:0000256" key="2">
    <source>
        <dbReference type="ARBA" id="ARBA00022741"/>
    </source>
</evidence>
<dbReference type="GO" id="GO:0005524">
    <property type="term" value="F:ATP binding"/>
    <property type="evidence" value="ECO:0007669"/>
    <property type="project" value="UniProtKB-KW"/>
</dbReference>
<sequence length="510" mass="56065">MSVKVHAAQVTGLEGNIIDVELDVSQGLRSFTIVGLADKAVDEARHRISYAIANVGFYPPHKKNQKVIASLAPADIKKEGPYFDLAIAVAYLLASKQIHSTPERTLFLGELALNGELRPVKGILPLIKKAKEKGFTSVVLPKGNGKEASFIQDIAVHEAHTLADVADHLSGNVEIVPFERKPFHADGAAYEFDMNDIRGQESAKRALVIAAAGGHNVGMSGPPGTGKTLLARALPGILPPLSLEEAFEVTAIHSVAGMLPDAPFMSTRPFRSPHHTSSYVSLVGGGAFPKPGEITLAHRGILFVDEFPEFDRRIIEALRQPLEDGFITVARARSVVQFPARFMLVAAMNPCPCGYFGSKTKECSCSPSSLFRYQRKLSGPIVDRIDVWVDVGEIPHEKLDEKDPHAVSSADMRAHIMRARGIQRERFRRSKRHIFTNSEMNVRDIEAHALLSKEARAALLQAAERLKLSARAYHRVIKVARTVADLKESRSVEKNHIMEALQYRPKEKSL</sequence>
<feature type="domain" description="MCM C-terminal AAA(+) ATPase" evidence="4">
    <location>
        <begin position="292"/>
        <end position="407"/>
    </location>
</feature>